<dbReference type="RefSeq" id="WP_381086222.1">
    <property type="nucleotide sequence ID" value="NZ_JBHUDX010000067.1"/>
</dbReference>
<evidence type="ECO:0008006" key="3">
    <source>
        <dbReference type="Google" id="ProtNLM"/>
    </source>
</evidence>
<keyword evidence="2" id="KW-1185">Reference proteome</keyword>
<comment type="caution">
    <text evidence="1">The sequence shown here is derived from an EMBL/GenBank/DDBJ whole genome shotgun (WGS) entry which is preliminary data.</text>
</comment>
<organism evidence="1 2">
    <name type="scientific">Streptomyces caeni</name>
    <dbReference type="NCBI Taxonomy" id="2307231"/>
    <lineage>
        <taxon>Bacteria</taxon>
        <taxon>Bacillati</taxon>
        <taxon>Actinomycetota</taxon>
        <taxon>Actinomycetes</taxon>
        <taxon>Kitasatosporales</taxon>
        <taxon>Streptomycetaceae</taxon>
        <taxon>Streptomyces</taxon>
    </lineage>
</organism>
<gene>
    <name evidence="1" type="ORF">ACFSL4_23305</name>
</gene>
<dbReference type="Proteomes" id="UP001597261">
    <property type="component" value="Unassembled WGS sequence"/>
</dbReference>
<dbReference type="EMBL" id="JBHUDX010000067">
    <property type="protein sequence ID" value="MFD1661051.1"/>
    <property type="molecule type" value="Genomic_DNA"/>
</dbReference>
<name>A0ABW4IVT2_9ACTN</name>
<proteinExistence type="predicted"/>
<sequence>MAALQVRRRVGMQVIRALRDTRLERGKTLAEHGKLLGALVSGQVAMTKQLQAITDHFRIRPPEAPPEA</sequence>
<accession>A0ABW4IVT2</accession>
<evidence type="ECO:0000313" key="2">
    <source>
        <dbReference type="Proteomes" id="UP001597261"/>
    </source>
</evidence>
<protein>
    <recommendedName>
        <fullName evidence="3">Transcriptional regulator</fullName>
    </recommendedName>
</protein>
<evidence type="ECO:0000313" key="1">
    <source>
        <dbReference type="EMBL" id="MFD1661051.1"/>
    </source>
</evidence>
<reference evidence="2" key="1">
    <citation type="journal article" date="2019" name="Int. J. Syst. Evol. Microbiol.">
        <title>The Global Catalogue of Microorganisms (GCM) 10K type strain sequencing project: providing services to taxonomists for standard genome sequencing and annotation.</title>
        <authorList>
            <consortium name="The Broad Institute Genomics Platform"/>
            <consortium name="The Broad Institute Genome Sequencing Center for Infectious Disease"/>
            <person name="Wu L."/>
            <person name="Ma J."/>
        </authorList>
    </citation>
    <scope>NUCLEOTIDE SEQUENCE [LARGE SCALE GENOMIC DNA]</scope>
    <source>
        <strain evidence="2">CGMCC 1.12470</strain>
    </source>
</reference>